<accession>A2F814</accession>
<keyword evidence="1" id="KW-0175">Coiled coil</keyword>
<feature type="coiled-coil region" evidence="1">
    <location>
        <begin position="16"/>
        <end position="47"/>
    </location>
</feature>
<name>A2F814_TRIV3</name>
<dbReference type="VEuPathDB" id="TrichDB:TVAG_321060"/>
<reference evidence="2" key="2">
    <citation type="journal article" date="2007" name="Science">
        <title>Draft genome sequence of the sexually transmitted pathogen Trichomonas vaginalis.</title>
        <authorList>
            <person name="Carlton J.M."/>
            <person name="Hirt R.P."/>
            <person name="Silva J.C."/>
            <person name="Delcher A.L."/>
            <person name="Schatz M."/>
            <person name="Zhao Q."/>
            <person name="Wortman J.R."/>
            <person name="Bidwell S.L."/>
            <person name="Alsmark U.C.M."/>
            <person name="Besteiro S."/>
            <person name="Sicheritz-Ponten T."/>
            <person name="Noel C.J."/>
            <person name="Dacks J.B."/>
            <person name="Foster P.G."/>
            <person name="Simillion C."/>
            <person name="Van de Peer Y."/>
            <person name="Miranda-Saavedra D."/>
            <person name="Barton G.J."/>
            <person name="Westrop G.D."/>
            <person name="Mueller S."/>
            <person name="Dessi D."/>
            <person name="Fiori P.L."/>
            <person name="Ren Q."/>
            <person name="Paulsen I."/>
            <person name="Zhang H."/>
            <person name="Bastida-Corcuera F.D."/>
            <person name="Simoes-Barbosa A."/>
            <person name="Brown M.T."/>
            <person name="Hayes R.D."/>
            <person name="Mukherjee M."/>
            <person name="Okumura C.Y."/>
            <person name="Schneider R."/>
            <person name="Smith A.J."/>
            <person name="Vanacova S."/>
            <person name="Villalvazo M."/>
            <person name="Haas B.J."/>
            <person name="Pertea M."/>
            <person name="Feldblyum T.V."/>
            <person name="Utterback T.R."/>
            <person name="Shu C.L."/>
            <person name="Osoegawa K."/>
            <person name="de Jong P.J."/>
            <person name="Hrdy I."/>
            <person name="Horvathova L."/>
            <person name="Zubacova Z."/>
            <person name="Dolezal P."/>
            <person name="Malik S.B."/>
            <person name="Logsdon J.M. Jr."/>
            <person name="Henze K."/>
            <person name="Gupta A."/>
            <person name="Wang C.C."/>
            <person name="Dunne R.L."/>
            <person name="Upcroft J.A."/>
            <person name="Upcroft P."/>
            <person name="White O."/>
            <person name="Salzberg S.L."/>
            <person name="Tang P."/>
            <person name="Chiu C.-H."/>
            <person name="Lee Y.-S."/>
            <person name="Embley T.M."/>
            <person name="Coombs G.H."/>
            <person name="Mottram J.C."/>
            <person name="Tachezy J."/>
            <person name="Fraser-Liggett C.M."/>
            <person name="Johnson P.J."/>
        </authorList>
    </citation>
    <scope>NUCLEOTIDE SEQUENCE [LARGE SCALE GENOMIC DNA]</scope>
    <source>
        <strain evidence="2">G3</strain>
    </source>
</reference>
<proteinExistence type="predicted"/>
<dbReference type="InParanoid" id="A2F814"/>
<organism evidence="2 3">
    <name type="scientific">Trichomonas vaginalis (strain ATCC PRA-98 / G3)</name>
    <dbReference type="NCBI Taxonomy" id="412133"/>
    <lineage>
        <taxon>Eukaryota</taxon>
        <taxon>Metamonada</taxon>
        <taxon>Parabasalia</taxon>
        <taxon>Trichomonadida</taxon>
        <taxon>Trichomonadidae</taxon>
        <taxon>Trichomonas</taxon>
    </lineage>
</organism>
<gene>
    <name evidence="2" type="ORF">TVAG_321060</name>
</gene>
<dbReference type="VEuPathDB" id="TrichDB:TVAGG3_0383950"/>
<dbReference type="OrthoDB" id="10647934at2759"/>
<sequence>MSTLQYPVTQLNYTAMKSLLDEGRSLRKQLDQEKAQLQSNIDRFLSHIQKSEFLQNTGKISPNLFNKVKDFPSFFENFDPSPSIRKSDTLQFDDSDISEQSSQIIKQIDEIESQIVMLGNERSTLAIQEQKASAQQTAVFEESIVLREQCDELLQQRDLLEHEQQEYQDLLEFWRSNNQKLSSVLDDSIYQLKSAQNMKDADSIRLMQELSTIYTQLDAASRKLRVKSF</sequence>
<dbReference type="RefSeq" id="XP_001311876.1">
    <property type="nucleotide sequence ID" value="XM_001311875.1"/>
</dbReference>
<reference evidence="2" key="1">
    <citation type="submission" date="2006-10" db="EMBL/GenBank/DDBJ databases">
        <authorList>
            <person name="Amadeo P."/>
            <person name="Zhao Q."/>
            <person name="Wortman J."/>
            <person name="Fraser-Liggett C."/>
            <person name="Carlton J."/>
        </authorList>
    </citation>
    <scope>NUCLEOTIDE SEQUENCE</scope>
    <source>
        <strain evidence="2">G3</strain>
    </source>
</reference>
<keyword evidence="3" id="KW-1185">Reference proteome</keyword>
<dbReference type="Proteomes" id="UP000001542">
    <property type="component" value="Unassembled WGS sequence"/>
</dbReference>
<evidence type="ECO:0000313" key="3">
    <source>
        <dbReference type="Proteomes" id="UP000001542"/>
    </source>
</evidence>
<dbReference type="SMR" id="A2F814"/>
<protein>
    <submittedName>
        <fullName evidence="2">Uncharacterized protein</fullName>
    </submittedName>
</protein>
<feature type="coiled-coil region" evidence="1">
    <location>
        <begin position="143"/>
        <end position="170"/>
    </location>
</feature>
<dbReference type="KEGG" id="tva:4756749"/>
<evidence type="ECO:0000256" key="1">
    <source>
        <dbReference type="SAM" id="Coils"/>
    </source>
</evidence>
<evidence type="ECO:0000313" key="2">
    <source>
        <dbReference type="EMBL" id="EAX98946.1"/>
    </source>
</evidence>
<dbReference type="EMBL" id="DS113656">
    <property type="protein sequence ID" value="EAX98946.1"/>
    <property type="molecule type" value="Genomic_DNA"/>
</dbReference>
<dbReference type="AlphaFoldDB" id="A2F814"/>